<reference evidence="1 2" key="1">
    <citation type="submission" date="2021-06" db="EMBL/GenBank/DDBJ databases">
        <authorList>
            <person name="Jeong J.W."/>
        </authorList>
    </citation>
    <scope>NUCLEOTIDE SEQUENCE [LARGE SCALE GENOMIC DNA]</scope>
    <source>
        <strain evidence="1 2">MMS21-TAE1-1</strain>
    </source>
</reference>
<gene>
    <name evidence="1" type="ORF">KSW38_19940</name>
</gene>
<name>A0ABS6ICH0_9MICC</name>
<protein>
    <submittedName>
        <fullName evidence="1">Uncharacterized protein</fullName>
    </submittedName>
</protein>
<evidence type="ECO:0000313" key="1">
    <source>
        <dbReference type="EMBL" id="MBU8868568.1"/>
    </source>
</evidence>
<dbReference type="RefSeq" id="WP_216926688.1">
    <property type="nucleotide sequence ID" value="NZ_JAHOPC010000015.1"/>
</dbReference>
<dbReference type="Proteomes" id="UP000824166">
    <property type="component" value="Unassembled WGS sequence"/>
</dbReference>
<organism evidence="1 2">
    <name type="scientific">Paenarthrobacter aromaticivorans</name>
    <dbReference type="NCBI Taxonomy" id="2849150"/>
    <lineage>
        <taxon>Bacteria</taxon>
        <taxon>Bacillati</taxon>
        <taxon>Actinomycetota</taxon>
        <taxon>Actinomycetes</taxon>
        <taxon>Micrococcales</taxon>
        <taxon>Micrococcaceae</taxon>
        <taxon>Paenarthrobacter</taxon>
    </lineage>
</organism>
<comment type="caution">
    <text evidence="1">The sequence shown here is derived from an EMBL/GenBank/DDBJ whole genome shotgun (WGS) entry which is preliminary data.</text>
</comment>
<dbReference type="EMBL" id="JAHOPC010000015">
    <property type="protein sequence ID" value="MBU8868568.1"/>
    <property type="molecule type" value="Genomic_DNA"/>
</dbReference>
<accession>A0ABS6ICH0</accession>
<proteinExistence type="predicted"/>
<sequence length="260" mass="27688">MRKHWKLLTALGAVIVIIAVAVVLLNPSAPAPSKDEPSSLQASGKFGFPVSRIKIGEGGTKTASDGKTITGYNGTCDSAAQAAANYTPLLEDINTSTWAQQKKTLSEIGKPGPWVEKMTYEGDLLTTAKDLPSGPFDGGWFTRTDLASGGLYRVASCDAKKKAVVQVFFGAVSANVKTAPSAFFQTVSLELTWAGDWKISDAAILQSGQNFGGRVKDGGPMSVGTNMEDEATPVLRNDMVNAFFKDLSREGWVEYANAKR</sequence>
<keyword evidence="2" id="KW-1185">Reference proteome</keyword>
<evidence type="ECO:0000313" key="2">
    <source>
        <dbReference type="Proteomes" id="UP000824166"/>
    </source>
</evidence>